<comment type="caution">
    <text evidence="2">The sequence shown here is derived from an EMBL/GenBank/DDBJ whole genome shotgun (WGS) entry which is preliminary data.</text>
</comment>
<dbReference type="Proteomes" id="UP001500571">
    <property type="component" value="Unassembled WGS sequence"/>
</dbReference>
<evidence type="ECO:0000313" key="3">
    <source>
        <dbReference type="Proteomes" id="UP001500571"/>
    </source>
</evidence>
<dbReference type="EMBL" id="BAAAPB010000008">
    <property type="protein sequence ID" value="GAA1976617.1"/>
    <property type="molecule type" value="Genomic_DNA"/>
</dbReference>
<organism evidence="2 3">
    <name type="scientific">Nocardioides panacihumi</name>
    <dbReference type="NCBI Taxonomy" id="400774"/>
    <lineage>
        <taxon>Bacteria</taxon>
        <taxon>Bacillati</taxon>
        <taxon>Actinomycetota</taxon>
        <taxon>Actinomycetes</taxon>
        <taxon>Propionibacteriales</taxon>
        <taxon>Nocardioidaceae</taxon>
        <taxon>Nocardioides</taxon>
    </lineage>
</organism>
<evidence type="ECO:0000256" key="1">
    <source>
        <dbReference type="SAM" id="Phobius"/>
    </source>
</evidence>
<keyword evidence="1" id="KW-0812">Transmembrane</keyword>
<proteinExistence type="predicted"/>
<dbReference type="SUPFAM" id="SSF54523">
    <property type="entry name" value="Pili subunits"/>
    <property type="match status" value="1"/>
</dbReference>
<dbReference type="NCBIfam" id="TIGR02532">
    <property type="entry name" value="IV_pilin_GFxxxE"/>
    <property type="match status" value="1"/>
</dbReference>
<accession>A0ABN2RXE5</accession>
<gene>
    <name evidence="2" type="ORF">GCM10009798_42270</name>
</gene>
<feature type="transmembrane region" description="Helical" evidence="1">
    <location>
        <begin position="20"/>
        <end position="45"/>
    </location>
</feature>
<keyword evidence="1" id="KW-0472">Membrane</keyword>
<keyword evidence="1" id="KW-1133">Transmembrane helix</keyword>
<sequence length="221" mass="23235">MNAPRLRRPGRLRADDGFTLVEMIMTVSIMGIVSVALTGIVLSYLRNTVDTEARLTESHDVQFAAAYWQRDVASIGVRSATYDTSPGVHSFPLLQSVGLAPCALPAGASAVVTLGWSEYSSLSSTDPPTLVKVTYAARPSGAVYQLLRVRCLSQPSTEQLADNLTAVPTVSCLDASGTAISCTGAGAGVPAVVRLALTVHDSSGHNVTPYQATLSGERRQT</sequence>
<dbReference type="InterPro" id="IPR045584">
    <property type="entry name" value="Pilin-like"/>
</dbReference>
<keyword evidence="3" id="KW-1185">Reference proteome</keyword>
<protein>
    <recommendedName>
        <fullName evidence="4">Prepilin-type N-terminal cleavage/methylation domain-containing protein</fullName>
    </recommendedName>
</protein>
<reference evidence="2 3" key="1">
    <citation type="journal article" date="2019" name="Int. J. Syst. Evol. Microbiol.">
        <title>The Global Catalogue of Microorganisms (GCM) 10K type strain sequencing project: providing services to taxonomists for standard genome sequencing and annotation.</title>
        <authorList>
            <consortium name="The Broad Institute Genomics Platform"/>
            <consortium name="The Broad Institute Genome Sequencing Center for Infectious Disease"/>
            <person name="Wu L."/>
            <person name="Ma J."/>
        </authorList>
    </citation>
    <scope>NUCLEOTIDE SEQUENCE [LARGE SCALE GENOMIC DNA]</scope>
    <source>
        <strain evidence="2 3">JCM 15309</strain>
    </source>
</reference>
<evidence type="ECO:0008006" key="4">
    <source>
        <dbReference type="Google" id="ProtNLM"/>
    </source>
</evidence>
<dbReference type="Pfam" id="PF07963">
    <property type="entry name" value="N_methyl"/>
    <property type="match status" value="1"/>
</dbReference>
<evidence type="ECO:0000313" key="2">
    <source>
        <dbReference type="EMBL" id="GAA1976617.1"/>
    </source>
</evidence>
<dbReference type="RefSeq" id="WP_344048383.1">
    <property type="nucleotide sequence ID" value="NZ_BAAAPB010000008.1"/>
</dbReference>
<dbReference type="InterPro" id="IPR012902">
    <property type="entry name" value="N_methyl_site"/>
</dbReference>
<name>A0ABN2RXE5_9ACTN</name>